<keyword evidence="7" id="KW-1185">Reference proteome</keyword>
<reference evidence="6 7" key="1">
    <citation type="submission" date="2017-11" db="EMBL/GenBank/DDBJ databases">
        <title>Genome sequence of Lysinibacillus sphaericus, a lignin-degrading bacteria isolated from municipal solid waste soil.</title>
        <authorList>
            <person name="Persinoti G.F."/>
            <person name="Paixao D.A."/>
            <person name="Bugg T.D."/>
            <person name="Squina F.M."/>
        </authorList>
    </citation>
    <scope>NUCLEOTIDE SEQUENCE [LARGE SCALE GENOMIC DNA]</scope>
    <source>
        <strain evidence="6 7">A1</strain>
    </source>
</reference>
<dbReference type="InterPro" id="IPR015421">
    <property type="entry name" value="PyrdxlP-dep_Trfase_major"/>
</dbReference>
<dbReference type="FunFam" id="3.40.640.10:FF:000014">
    <property type="entry name" value="Adenosylmethionine-8-amino-7-oxononanoate aminotransferase, probable"/>
    <property type="match status" value="1"/>
</dbReference>
<protein>
    <submittedName>
        <fullName evidence="6">Taurine--pyruvate aminotransferase</fullName>
        <ecNumber evidence="6">2.6.1.77</ecNumber>
    </submittedName>
</protein>
<evidence type="ECO:0000256" key="4">
    <source>
        <dbReference type="ARBA" id="ARBA00022898"/>
    </source>
</evidence>
<dbReference type="Proteomes" id="UP000237319">
    <property type="component" value="Unassembled WGS sequence"/>
</dbReference>
<dbReference type="InterPro" id="IPR049704">
    <property type="entry name" value="Aminotrans_3_PPA_site"/>
</dbReference>
<organism evidence="6 7">
    <name type="scientific">Lysinibacillus sphaericus</name>
    <name type="common">Bacillus sphaericus</name>
    <dbReference type="NCBI Taxonomy" id="1421"/>
    <lineage>
        <taxon>Bacteria</taxon>
        <taxon>Bacillati</taxon>
        <taxon>Bacillota</taxon>
        <taxon>Bacilli</taxon>
        <taxon>Bacillales</taxon>
        <taxon>Bacillaceae</taxon>
        <taxon>Lysinibacillus</taxon>
    </lineage>
</organism>
<dbReference type="InterPro" id="IPR005814">
    <property type="entry name" value="Aminotrans_3"/>
</dbReference>
<dbReference type="PIRSF" id="PIRSF000521">
    <property type="entry name" value="Transaminase_4ab_Lys_Orn"/>
    <property type="match status" value="1"/>
</dbReference>
<dbReference type="GO" id="GO:0031299">
    <property type="term" value="F:taurine-pyruvate aminotransferase activity"/>
    <property type="evidence" value="ECO:0007669"/>
    <property type="project" value="UniProtKB-EC"/>
</dbReference>
<keyword evidence="3 6" id="KW-0808">Transferase</keyword>
<dbReference type="Gene3D" id="3.90.1150.10">
    <property type="entry name" value="Aspartate Aminotransferase, domain 1"/>
    <property type="match status" value="1"/>
</dbReference>
<dbReference type="PANTHER" id="PTHR43094:SF1">
    <property type="entry name" value="AMINOTRANSFERASE CLASS-III"/>
    <property type="match status" value="1"/>
</dbReference>
<evidence type="ECO:0000313" key="6">
    <source>
        <dbReference type="EMBL" id="POZ57368.1"/>
    </source>
</evidence>
<dbReference type="CDD" id="cd00610">
    <property type="entry name" value="OAT_like"/>
    <property type="match status" value="1"/>
</dbReference>
<dbReference type="PROSITE" id="PS00600">
    <property type="entry name" value="AA_TRANSFER_CLASS_3"/>
    <property type="match status" value="1"/>
</dbReference>
<dbReference type="AlphaFoldDB" id="A0A2S5D319"/>
<keyword evidence="2 6" id="KW-0032">Aminotransferase</keyword>
<dbReference type="RefSeq" id="WP_103977181.1">
    <property type="nucleotide sequence ID" value="NZ_PGLV01000001.1"/>
</dbReference>
<keyword evidence="6" id="KW-0670">Pyruvate</keyword>
<dbReference type="InterPro" id="IPR015424">
    <property type="entry name" value="PyrdxlP-dep_Trfase"/>
</dbReference>
<dbReference type="Gene3D" id="3.40.640.10">
    <property type="entry name" value="Type I PLP-dependent aspartate aminotransferase-like (Major domain)"/>
    <property type="match status" value="1"/>
</dbReference>
<sequence>MTIQLKEELKTLDQKHFLHPTTSIEQQQIQGPAAIFTEGKGIYLKDLEGQSYIDGMSSLWNVNVGHGREEIAEVAKEQMATLAFSSCFASFSNEPAIRLATKIASLTPGDLNTVFFTSGGSESNDTAIKLARHYWLLKGQPERQKIISRTQSYHGVAMGATNATGIQAFRNFTNSPAPDFHYVYNQSVRDLREMIEALGPETVAAFISEPIQGAGGVNIPPEDYFKEVRNLCDEYGILFIADEVITGFGRTGKWFGMEHYGVVPDMMSFAKGVSSGYAQLGGVVISEKIHETYCQLSKGTLMHGYTYSGHALACQVGLKNIDILERELLIENAASMGEAMLAGFKALQEKYSFIGSVRTIGLLGAIELVKNRETGELFETAISPIFVQETMKRGLILRTVTYEQDTVVFAPPLILSKAELNEMLRILDETFEFVRKTIIAKE</sequence>
<name>A0A2S5D319_LYSSH</name>
<proteinExistence type="inferred from homology"/>
<evidence type="ECO:0000256" key="3">
    <source>
        <dbReference type="ARBA" id="ARBA00022679"/>
    </source>
</evidence>
<comment type="caution">
    <text evidence="6">The sequence shown here is derived from an EMBL/GenBank/DDBJ whole genome shotgun (WGS) entry which is preliminary data.</text>
</comment>
<keyword evidence="4 5" id="KW-0663">Pyridoxal phosphate</keyword>
<comment type="similarity">
    <text evidence="1 5">Belongs to the class-III pyridoxal-phosphate-dependent aminotransferase family.</text>
</comment>
<evidence type="ECO:0000313" key="7">
    <source>
        <dbReference type="Proteomes" id="UP000237319"/>
    </source>
</evidence>
<evidence type="ECO:0000256" key="1">
    <source>
        <dbReference type="ARBA" id="ARBA00008954"/>
    </source>
</evidence>
<gene>
    <name evidence="6" type="primary">tpa_1</name>
    <name evidence="6" type="ORF">LYSIN_02152</name>
</gene>
<dbReference type="Pfam" id="PF00202">
    <property type="entry name" value="Aminotran_3"/>
    <property type="match status" value="1"/>
</dbReference>
<evidence type="ECO:0000256" key="5">
    <source>
        <dbReference type="RuleBase" id="RU003560"/>
    </source>
</evidence>
<dbReference type="SUPFAM" id="SSF53383">
    <property type="entry name" value="PLP-dependent transferases"/>
    <property type="match status" value="1"/>
</dbReference>
<dbReference type="EMBL" id="PGLV01000001">
    <property type="protein sequence ID" value="POZ57368.1"/>
    <property type="molecule type" value="Genomic_DNA"/>
</dbReference>
<dbReference type="EC" id="2.6.1.77" evidence="6"/>
<dbReference type="PANTHER" id="PTHR43094">
    <property type="entry name" value="AMINOTRANSFERASE"/>
    <property type="match status" value="1"/>
</dbReference>
<dbReference type="GO" id="GO:0030170">
    <property type="term" value="F:pyridoxal phosphate binding"/>
    <property type="evidence" value="ECO:0007669"/>
    <property type="project" value="InterPro"/>
</dbReference>
<accession>A0A2S5D319</accession>
<evidence type="ECO:0000256" key="2">
    <source>
        <dbReference type="ARBA" id="ARBA00022576"/>
    </source>
</evidence>
<dbReference type="InterPro" id="IPR015422">
    <property type="entry name" value="PyrdxlP-dep_Trfase_small"/>
</dbReference>